<sequence>MPFGKPVTQSRCGQCAACVRACPYGAIKGADWRAGLERKSMIAPFLCSRRREQFRPQLGYKHPCGLCINYTKLSS</sequence>
<evidence type="ECO:0000313" key="6">
    <source>
        <dbReference type="Proteomes" id="UP000265882"/>
    </source>
</evidence>
<reference evidence="5 6" key="1">
    <citation type="journal article" date="2017" name="ISME J.">
        <title>Energy and carbon metabolisms in a deep terrestrial subsurface fluid microbial community.</title>
        <authorList>
            <person name="Momper L."/>
            <person name="Jungbluth S.P."/>
            <person name="Lee M.D."/>
            <person name="Amend J.P."/>
        </authorList>
    </citation>
    <scope>NUCLEOTIDE SEQUENCE [LARGE SCALE GENOMIC DNA]</scope>
    <source>
        <strain evidence="5">SURF_5</strain>
    </source>
</reference>
<protein>
    <recommendedName>
        <fullName evidence="4">4Fe-4S ferredoxin-type domain-containing protein</fullName>
    </recommendedName>
</protein>
<dbReference type="SUPFAM" id="SSF54862">
    <property type="entry name" value="4Fe-4S ferredoxins"/>
    <property type="match status" value="1"/>
</dbReference>
<evidence type="ECO:0000256" key="1">
    <source>
        <dbReference type="ARBA" id="ARBA00022723"/>
    </source>
</evidence>
<evidence type="ECO:0000256" key="3">
    <source>
        <dbReference type="ARBA" id="ARBA00023014"/>
    </source>
</evidence>
<name>A0A3A4P3G7_ABYX5</name>
<evidence type="ECO:0000259" key="4">
    <source>
        <dbReference type="PROSITE" id="PS51379"/>
    </source>
</evidence>
<dbReference type="PROSITE" id="PS51379">
    <property type="entry name" value="4FE4S_FER_2"/>
    <property type="match status" value="1"/>
</dbReference>
<proteinExistence type="predicted"/>
<keyword evidence="2" id="KW-0408">Iron</keyword>
<organism evidence="5 6">
    <name type="scientific">Abyssobacteria bacterium (strain SURF_5)</name>
    <dbReference type="NCBI Taxonomy" id="2093360"/>
    <lineage>
        <taxon>Bacteria</taxon>
        <taxon>Pseudomonadati</taxon>
        <taxon>Candidatus Hydrogenedentota</taxon>
        <taxon>Candidatus Abyssobacteria</taxon>
    </lineage>
</organism>
<dbReference type="AlphaFoldDB" id="A0A3A4P3G7"/>
<gene>
    <name evidence="5" type="ORF">C4520_07970</name>
</gene>
<feature type="domain" description="4Fe-4S ferredoxin-type" evidence="4">
    <location>
        <begin position="3"/>
        <end position="32"/>
    </location>
</feature>
<dbReference type="GO" id="GO:0051536">
    <property type="term" value="F:iron-sulfur cluster binding"/>
    <property type="evidence" value="ECO:0007669"/>
    <property type="project" value="UniProtKB-KW"/>
</dbReference>
<keyword evidence="3" id="KW-0411">Iron-sulfur</keyword>
<evidence type="ECO:0000256" key="2">
    <source>
        <dbReference type="ARBA" id="ARBA00023004"/>
    </source>
</evidence>
<dbReference type="GO" id="GO:0046872">
    <property type="term" value="F:metal ion binding"/>
    <property type="evidence" value="ECO:0007669"/>
    <property type="project" value="UniProtKB-KW"/>
</dbReference>
<evidence type="ECO:0000313" key="5">
    <source>
        <dbReference type="EMBL" id="RJP22534.1"/>
    </source>
</evidence>
<accession>A0A3A4P3G7</accession>
<dbReference type="InterPro" id="IPR017896">
    <property type="entry name" value="4Fe4S_Fe-S-bd"/>
</dbReference>
<dbReference type="Pfam" id="PF00037">
    <property type="entry name" value="Fer4"/>
    <property type="match status" value="1"/>
</dbReference>
<keyword evidence="1" id="KW-0479">Metal-binding</keyword>
<dbReference type="Gene3D" id="3.30.70.20">
    <property type="match status" value="1"/>
</dbReference>
<dbReference type="InterPro" id="IPR017900">
    <property type="entry name" value="4Fe4S_Fe_S_CS"/>
</dbReference>
<dbReference type="EMBL" id="QZKU01000056">
    <property type="protein sequence ID" value="RJP22534.1"/>
    <property type="molecule type" value="Genomic_DNA"/>
</dbReference>
<comment type="caution">
    <text evidence="5">The sequence shown here is derived from an EMBL/GenBank/DDBJ whole genome shotgun (WGS) entry which is preliminary data.</text>
</comment>
<dbReference type="Proteomes" id="UP000265882">
    <property type="component" value="Unassembled WGS sequence"/>
</dbReference>
<dbReference type="PROSITE" id="PS00198">
    <property type="entry name" value="4FE4S_FER_1"/>
    <property type="match status" value="1"/>
</dbReference>